<evidence type="ECO:0000313" key="2">
    <source>
        <dbReference type="EMBL" id="QMS97593.1"/>
    </source>
</evidence>
<dbReference type="Proteomes" id="UP000515349">
    <property type="component" value="Chromosome"/>
</dbReference>
<dbReference type="Proteomes" id="UP000539710">
    <property type="component" value="Unassembled WGS sequence"/>
</dbReference>
<organism evidence="2 3">
    <name type="scientific">Marnyiella aurantia</name>
    <dbReference type="NCBI Taxonomy" id="2758037"/>
    <lineage>
        <taxon>Bacteria</taxon>
        <taxon>Pseudomonadati</taxon>
        <taxon>Bacteroidota</taxon>
        <taxon>Flavobacteriia</taxon>
        <taxon>Flavobacteriales</taxon>
        <taxon>Weeksellaceae</taxon>
        <taxon>Marnyiella</taxon>
    </lineage>
</organism>
<evidence type="ECO:0000313" key="1">
    <source>
        <dbReference type="EMBL" id="MBA5247074.1"/>
    </source>
</evidence>
<dbReference type="AlphaFoldDB" id="A0A7D7LSF9"/>
<dbReference type="NCBIfam" id="TIGR01200">
    <property type="entry name" value="GLPGLI"/>
    <property type="match status" value="1"/>
</dbReference>
<reference evidence="2 3" key="1">
    <citation type="submission" date="2020-07" db="EMBL/GenBank/DDBJ databases">
        <title>Chryseobacterium sp.cx-624.</title>
        <authorList>
            <person name="Yang C."/>
        </authorList>
    </citation>
    <scope>NUCLEOTIDE SEQUENCE [LARGE SCALE GENOMIC DNA]</scope>
    <source>
        <strain evidence="2">Cx-624</strain>
        <strain evidence="3">cx-624</strain>
    </source>
</reference>
<dbReference type="KEGG" id="cbau:H1R16_07610"/>
<accession>A0A7D7LSF9</accession>
<dbReference type="EMBL" id="CP059472">
    <property type="protein sequence ID" value="QMS97593.1"/>
    <property type="molecule type" value="Genomic_DNA"/>
</dbReference>
<reference evidence="1" key="3">
    <citation type="submission" date="2020-07" db="EMBL/GenBank/DDBJ databases">
        <authorList>
            <person name="Yang C."/>
        </authorList>
    </citation>
    <scope>NUCLEOTIDE SEQUENCE</scope>
    <source>
        <strain evidence="1">Cx-624</strain>
    </source>
</reference>
<reference evidence="4" key="2">
    <citation type="submission" date="2020-07" db="EMBL/GenBank/DDBJ databases">
        <title>Flavobacterium sp. xlx-214.</title>
        <authorList>
            <person name="Yang C."/>
        </authorList>
    </citation>
    <scope>NUCLEOTIDE SEQUENCE [LARGE SCALE GENOMIC DNA]</scope>
    <source>
        <strain evidence="4">CX-624</strain>
    </source>
</reference>
<proteinExistence type="predicted"/>
<name>A0A7D7LSF9_9FLAO</name>
<dbReference type="InterPro" id="IPR005901">
    <property type="entry name" value="GLPGLI"/>
</dbReference>
<evidence type="ECO:0000313" key="4">
    <source>
        <dbReference type="Proteomes" id="UP000539710"/>
    </source>
</evidence>
<gene>
    <name evidence="2" type="ORF">H1R16_07610</name>
    <name evidence="1" type="ORF">H2507_07830</name>
</gene>
<sequence length="290" mass="32952">MRKLALILVFASVMTFAQVNRFIYEYSFRADSTKTDSLKTEWMYLDVADKGSVYYSKTAFEADSIINESLKKQLASGTRNISMSRQNYASSITYKVEKSYPSYQSLLITEIGNERYKVTEDRTINWKISSEKKQVGEFNAQKATGQFAGRSWTAWFTTDIPIQEGPYKFHGLPGLIVAVHDGTGSHRMELKGVKKMAAVNQETLDTKGKDIPLIGRKPIDVTRAQYVKLLKQYENDPVQGMRELLNRPNSTVKINVNGTEYSDSKDILKLMEKTARDNLAANNNRIELQP</sequence>
<dbReference type="EMBL" id="JACEUX010000002">
    <property type="protein sequence ID" value="MBA5247074.1"/>
    <property type="molecule type" value="Genomic_DNA"/>
</dbReference>
<protein>
    <submittedName>
        <fullName evidence="2">GLPGLI family protein</fullName>
    </submittedName>
</protein>
<dbReference type="Pfam" id="PF09697">
    <property type="entry name" value="Porph_ging"/>
    <property type="match status" value="1"/>
</dbReference>
<evidence type="ECO:0000313" key="3">
    <source>
        <dbReference type="Proteomes" id="UP000515349"/>
    </source>
</evidence>
<keyword evidence="4" id="KW-1185">Reference proteome</keyword>
<dbReference type="RefSeq" id="WP_181887171.1">
    <property type="nucleotide sequence ID" value="NZ_CP059472.1"/>
</dbReference>